<reference evidence="9" key="1">
    <citation type="submission" date="2017-10" db="EMBL/GenBank/DDBJ databases">
        <authorList>
            <person name="Toshchakov S.V."/>
            <person name="Goeva M.A."/>
        </authorList>
    </citation>
    <scope>NUCLEOTIDE SEQUENCE [LARGE SCALE GENOMIC DNA]</scope>
    <source>
        <strain evidence="9">JR1/69-1-13</strain>
    </source>
</reference>
<evidence type="ECO:0000256" key="2">
    <source>
        <dbReference type="ARBA" id="ARBA00022801"/>
    </source>
</evidence>
<feature type="binding site" evidence="5">
    <location>
        <position position="150"/>
    </location>
    <ligand>
        <name>Mn(2+)</name>
        <dbReference type="ChEBI" id="CHEBI:29035"/>
        <label>1</label>
    </ligand>
</feature>
<dbReference type="SUPFAM" id="SSF52768">
    <property type="entry name" value="Arginase/deacetylase"/>
    <property type="match status" value="1"/>
</dbReference>
<evidence type="ECO:0000256" key="3">
    <source>
        <dbReference type="ARBA" id="ARBA00023211"/>
    </source>
</evidence>
<comment type="caution">
    <text evidence="8">The sequence shown here is derived from an EMBL/GenBank/DDBJ whole genome shotgun (WGS) entry which is preliminary data.</text>
</comment>
<evidence type="ECO:0000256" key="5">
    <source>
        <dbReference type="PIRSR" id="PIRSR036979-1"/>
    </source>
</evidence>
<keyword evidence="2 7" id="KW-0378">Hydrolase</keyword>
<evidence type="ECO:0000256" key="7">
    <source>
        <dbReference type="RuleBase" id="RU003684"/>
    </source>
</evidence>
<dbReference type="InterPro" id="IPR020855">
    <property type="entry name" value="Ureohydrolase_Mn_BS"/>
</dbReference>
<evidence type="ECO:0000256" key="6">
    <source>
        <dbReference type="PROSITE-ProRule" id="PRU00742"/>
    </source>
</evidence>
<feature type="binding site" evidence="5">
    <location>
        <position position="251"/>
    </location>
    <ligand>
        <name>Mn(2+)</name>
        <dbReference type="ChEBI" id="CHEBI:29035"/>
        <label>1</label>
    </ligand>
</feature>
<gene>
    <name evidence="8" type="ORF">CR165_01200</name>
</gene>
<dbReference type="Proteomes" id="UP000245048">
    <property type="component" value="Unassembled WGS sequence"/>
</dbReference>
<keyword evidence="9" id="KW-1185">Reference proteome</keyword>
<keyword evidence="3 5" id="KW-0464">Manganese</keyword>
<feature type="binding site" evidence="5">
    <location>
        <position position="119"/>
    </location>
    <ligand>
        <name>Mn(2+)</name>
        <dbReference type="ChEBI" id="CHEBI:29035"/>
        <label>1</label>
    </ligand>
</feature>
<dbReference type="PANTHER" id="PTHR43782">
    <property type="entry name" value="ARGINASE"/>
    <property type="match status" value="1"/>
</dbReference>
<dbReference type="RefSeq" id="WP_109515125.1">
    <property type="nucleotide sequence ID" value="NZ_PDOA01000001.1"/>
</dbReference>
<feature type="binding site" evidence="5">
    <location>
        <position position="146"/>
    </location>
    <ligand>
        <name>Mn(2+)</name>
        <dbReference type="ChEBI" id="CHEBI:29035"/>
        <label>1</label>
    </ligand>
</feature>
<dbReference type="PANTHER" id="PTHR43782:SF3">
    <property type="entry name" value="ARGINASE"/>
    <property type="match status" value="1"/>
</dbReference>
<dbReference type="Gene3D" id="3.40.800.10">
    <property type="entry name" value="Ureohydrolase domain"/>
    <property type="match status" value="1"/>
</dbReference>
<evidence type="ECO:0000256" key="4">
    <source>
        <dbReference type="ARBA" id="ARBA00047391"/>
    </source>
</evidence>
<proteinExistence type="inferred from homology"/>
<protein>
    <submittedName>
        <fullName evidence="8">Arginase</fullName>
    </submittedName>
</protein>
<evidence type="ECO:0000313" key="8">
    <source>
        <dbReference type="EMBL" id="PWC30552.1"/>
    </source>
</evidence>
<dbReference type="EMBL" id="PDOA01000001">
    <property type="protein sequence ID" value="PWC30552.1"/>
    <property type="molecule type" value="Genomic_DNA"/>
</dbReference>
<dbReference type="GO" id="GO:0005737">
    <property type="term" value="C:cytoplasm"/>
    <property type="evidence" value="ECO:0007669"/>
    <property type="project" value="TreeGrafter"/>
</dbReference>
<organism evidence="8 9">
    <name type="scientific">Teichococcus aestuarii</name>
    <dbReference type="NCBI Taxonomy" id="568898"/>
    <lineage>
        <taxon>Bacteria</taxon>
        <taxon>Pseudomonadati</taxon>
        <taxon>Pseudomonadota</taxon>
        <taxon>Alphaproteobacteria</taxon>
        <taxon>Acetobacterales</taxon>
        <taxon>Roseomonadaceae</taxon>
        <taxon>Roseomonas</taxon>
    </lineage>
</organism>
<comment type="cofactor">
    <cofactor evidence="5">
        <name>Mn(2+)</name>
        <dbReference type="ChEBI" id="CHEBI:29035"/>
    </cofactor>
    <text evidence="5">Binds 2 manganese ions per subunit.</text>
</comment>
<dbReference type="OrthoDB" id="9788689at2"/>
<evidence type="ECO:0000313" key="9">
    <source>
        <dbReference type="Proteomes" id="UP000245048"/>
    </source>
</evidence>
<comment type="catalytic activity">
    <reaction evidence="4">
        <text>L-arginine + H2O = urea + L-ornithine</text>
        <dbReference type="Rhea" id="RHEA:20569"/>
        <dbReference type="ChEBI" id="CHEBI:15377"/>
        <dbReference type="ChEBI" id="CHEBI:16199"/>
        <dbReference type="ChEBI" id="CHEBI:32682"/>
        <dbReference type="ChEBI" id="CHEBI:46911"/>
        <dbReference type="EC" id="3.5.3.1"/>
    </reaction>
</comment>
<accession>A0A2U1V9F4</accession>
<dbReference type="PROSITE" id="PS01053">
    <property type="entry name" value="ARGINASE_1"/>
    <property type="match status" value="1"/>
</dbReference>
<dbReference type="InterPro" id="IPR023696">
    <property type="entry name" value="Ureohydrolase_dom_sf"/>
</dbReference>
<dbReference type="Pfam" id="PF00491">
    <property type="entry name" value="Arginase"/>
    <property type="match status" value="1"/>
</dbReference>
<dbReference type="AlphaFoldDB" id="A0A2U1V9F4"/>
<name>A0A2U1V9F4_9PROT</name>
<dbReference type="InterPro" id="IPR006035">
    <property type="entry name" value="Ureohydrolase"/>
</dbReference>
<dbReference type="GO" id="GO:0030145">
    <property type="term" value="F:manganese ion binding"/>
    <property type="evidence" value="ECO:0007669"/>
    <property type="project" value="TreeGrafter"/>
</dbReference>
<comment type="similarity">
    <text evidence="6 7">Belongs to the arginase family.</text>
</comment>
<dbReference type="GO" id="GO:0004053">
    <property type="term" value="F:arginase activity"/>
    <property type="evidence" value="ECO:0007669"/>
    <property type="project" value="UniProtKB-EC"/>
</dbReference>
<keyword evidence="1 5" id="KW-0479">Metal-binding</keyword>
<evidence type="ECO:0000256" key="1">
    <source>
        <dbReference type="ARBA" id="ARBA00022723"/>
    </source>
</evidence>
<dbReference type="PRINTS" id="PR00116">
    <property type="entry name" value="ARGINASE"/>
</dbReference>
<feature type="binding site" evidence="5">
    <location>
        <position position="249"/>
    </location>
    <ligand>
        <name>Mn(2+)</name>
        <dbReference type="ChEBI" id="CHEBI:29035"/>
        <label>1</label>
    </ligand>
</feature>
<sequence>MTMGGQGWVVFGAAADWGAGRRGAAEGPAALRAAGLLEALGTAAEDRGDLPAPTPLPPAALVPAALVPAALAPSALARLRPEGPAHHLPRIAAWVRAIRAEAAAILASGRRPLLLGGDHSLPMGSVAASATAAAAAGRPLYLLWMDAHGDFNTPATSPSGNVHGMALAALCGEPGLGDLWGAPAPPPVAPSRLALLGVRDLDPGEARLLRARGAAVLGMDRLRAEGLAPLRRFLEEAVAAGGWLHVSLDVDVLDPTLMPGTGTPVPGGLSLEALAAALALVRGSGLLRALDLVELNPGLDPSGASARRAVALVAPLLATPALRDAA</sequence>
<feature type="binding site" evidence="5">
    <location>
        <position position="148"/>
    </location>
    <ligand>
        <name>Mn(2+)</name>
        <dbReference type="ChEBI" id="CHEBI:29035"/>
        <label>1</label>
    </ligand>
</feature>
<dbReference type="PROSITE" id="PS51409">
    <property type="entry name" value="ARGINASE_2"/>
    <property type="match status" value="1"/>
</dbReference>